<dbReference type="InterPro" id="IPR001533">
    <property type="entry name" value="Pterin_deHydtase"/>
</dbReference>
<evidence type="ECO:0000256" key="2">
    <source>
        <dbReference type="ARBA" id="ARBA00006472"/>
    </source>
</evidence>
<dbReference type="InterPro" id="IPR036428">
    <property type="entry name" value="PCD_sf"/>
</dbReference>
<dbReference type="AlphaFoldDB" id="A0A1R3VWW4"/>
<keyword evidence="4" id="KW-0456">Lyase</keyword>
<evidence type="ECO:0000256" key="3">
    <source>
        <dbReference type="ARBA" id="ARBA00013252"/>
    </source>
</evidence>
<gene>
    <name evidence="5" type="ORF">SAMN05216526_1121</name>
</gene>
<evidence type="ECO:0000313" key="6">
    <source>
        <dbReference type="Proteomes" id="UP000223759"/>
    </source>
</evidence>
<dbReference type="GO" id="GO:0006729">
    <property type="term" value="P:tetrahydrobiopterin biosynthetic process"/>
    <property type="evidence" value="ECO:0007669"/>
    <property type="project" value="InterPro"/>
</dbReference>
<comment type="catalytic activity">
    <reaction evidence="1">
        <text>(4aS,6R)-4a-hydroxy-L-erythro-5,6,7,8-tetrahydrobiopterin = (6R)-L-erythro-6,7-dihydrobiopterin + H2O</text>
        <dbReference type="Rhea" id="RHEA:11920"/>
        <dbReference type="ChEBI" id="CHEBI:15377"/>
        <dbReference type="ChEBI" id="CHEBI:15642"/>
        <dbReference type="ChEBI" id="CHEBI:43120"/>
        <dbReference type="EC" id="4.2.1.96"/>
    </reaction>
</comment>
<keyword evidence="6" id="KW-1185">Reference proteome</keyword>
<protein>
    <recommendedName>
        <fullName evidence="3">4a-hydroxytetrahydrobiopterin dehydratase</fullName>
        <ecNumber evidence="3">4.2.1.96</ecNumber>
    </recommendedName>
</protein>
<sequence length="87" mass="9696">MADWPQGWEARGTPPALFRRFEFQSYRETRGFLDALAALSEETGLHPQNINFGTTYVNVTLESDETDPDSLAMRDFAAKINALVTGA</sequence>
<dbReference type="GO" id="GO:0008124">
    <property type="term" value="F:4-alpha-hydroxytetrahydrobiopterin dehydratase activity"/>
    <property type="evidence" value="ECO:0007669"/>
    <property type="project" value="UniProtKB-EC"/>
</dbReference>
<dbReference type="EC" id="4.2.1.96" evidence="3"/>
<proteinExistence type="inferred from homology"/>
<dbReference type="Gene3D" id="3.30.1360.20">
    <property type="entry name" value="Transcriptional coactivator/pterin dehydratase"/>
    <property type="match status" value="1"/>
</dbReference>
<accession>A0A1R3VWW4</accession>
<name>A0A1R3VWW4_9GAMM</name>
<dbReference type="STRING" id="233100.SAMN05216526_1121"/>
<dbReference type="SUPFAM" id="SSF55248">
    <property type="entry name" value="PCD-like"/>
    <property type="match status" value="1"/>
</dbReference>
<dbReference type="EMBL" id="FTPK01000002">
    <property type="protein sequence ID" value="SIT69598.1"/>
    <property type="molecule type" value="Genomic_DNA"/>
</dbReference>
<reference evidence="5 6" key="1">
    <citation type="submission" date="2017-01" db="EMBL/GenBank/DDBJ databases">
        <authorList>
            <person name="Mah S.A."/>
            <person name="Swanson W.J."/>
            <person name="Moy G.W."/>
            <person name="Vacquier V.D."/>
        </authorList>
    </citation>
    <scope>NUCLEOTIDE SEQUENCE [LARGE SCALE GENOMIC DNA]</scope>
    <source>
        <strain evidence="5 6">M9</strain>
    </source>
</reference>
<evidence type="ECO:0000256" key="1">
    <source>
        <dbReference type="ARBA" id="ARBA00001554"/>
    </source>
</evidence>
<dbReference type="OrthoDB" id="5297462at2"/>
<evidence type="ECO:0000313" key="5">
    <source>
        <dbReference type="EMBL" id="SIT69598.1"/>
    </source>
</evidence>
<dbReference type="Pfam" id="PF01329">
    <property type="entry name" value="Pterin_4a"/>
    <property type="match status" value="1"/>
</dbReference>
<evidence type="ECO:0000256" key="4">
    <source>
        <dbReference type="ARBA" id="ARBA00023239"/>
    </source>
</evidence>
<dbReference type="Proteomes" id="UP000223759">
    <property type="component" value="Unassembled WGS sequence"/>
</dbReference>
<comment type="similarity">
    <text evidence="2">Belongs to the pterin-4-alpha-carbinolamine dehydratase family.</text>
</comment>
<dbReference type="RefSeq" id="WP_076755523.1">
    <property type="nucleotide sequence ID" value="NZ_CP023018.1"/>
</dbReference>
<organism evidence="5 6">
    <name type="scientific">Ectothiorhodosinus mongolicus</name>
    <dbReference type="NCBI Taxonomy" id="233100"/>
    <lineage>
        <taxon>Bacteria</taxon>
        <taxon>Pseudomonadati</taxon>
        <taxon>Pseudomonadota</taxon>
        <taxon>Gammaproteobacteria</taxon>
        <taxon>Chromatiales</taxon>
        <taxon>Ectothiorhodospiraceae</taxon>
        <taxon>Ectothiorhodosinus</taxon>
    </lineage>
</organism>